<dbReference type="HOGENOM" id="CLU_033716_0_1_11"/>
<organism evidence="4">
    <name type="scientific">Thermobifida fusca (strain YX)</name>
    <dbReference type="NCBI Taxonomy" id="269800"/>
    <lineage>
        <taxon>Bacteria</taxon>
        <taxon>Bacillati</taxon>
        <taxon>Actinomycetota</taxon>
        <taxon>Actinomycetes</taxon>
        <taxon>Streptosporangiales</taxon>
        <taxon>Nocardiopsidaceae</taxon>
        <taxon>Thermobifida</taxon>
    </lineage>
</organism>
<dbReference type="InterPro" id="IPR001128">
    <property type="entry name" value="Cyt_P450"/>
</dbReference>
<dbReference type="CDD" id="cd11034">
    <property type="entry name" value="P450cin-like"/>
    <property type="match status" value="1"/>
</dbReference>
<dbReference type="PRINTS" id="PR00359">
    <property type="entry name" value="BP450"/>
</dbReference>
<dbReference type="InterPro" id="IPR036396">
    <property type="entry name" value="Cyt_P450_sf"/>
</dbReference>
<keyword evidence="2" id="KW-0408">Iron</keyword>
<name>Q47QF7_THEFY</name>
<protein>
    <recommendedName>
        <fullName evidence="5">Cytochrome P450</fullName>
    </recommendedName>
</protein>
<proteinExistence type="inferred from homology"/>
<feature type="region of interest" description="Disordered" evidence="3">
    <location>
        <begin position="16"/>
        <end position="47"/>
    </location>
</feature>
<keyword evidence="2" id="KW-0349">Heme</keyword>
<dbReference type="KEGG" id="tfu:Tfu_1274"/>
<evidence type="ECO:0008006" key="5">
    <source>
        <dbReference type="Google" id="ProtNLM"/>
    </source>
</evidence>
<dbReference type="eggNOG" id="COG2124">
    <property type="taxonomic scope" value="Bacteria"/>
</dbReference>
<evidence type="ECO:0000256" key="3">
    <source>
        <dbReference type="SAM" id="MobiDB-lite"/>
    </source>
</evidence>
<dbReference type="GO" id="GO:0016705">
    <property type="term" value="F:oxidoreductase activity, acting on paired donors, with incorporation or reduction of molecular oxygen"/>
    <property type="evidence" value="ECO:0007669"/>
    <property type="project" value="InterPro"/>
</dbReference>
<dbReference type="PANTHER" id="PTHR46696:SF6">
    <property type="entry name" value="P450, PUTATIVE (EUROFUNG)-RELATED"/>
    <property type="match status" value="1"/>
</dbReference>
<dbReference type="Pfam" id="PF00067">
    <property type="entry name" value="p450"/>
    <property type="match status" value="1"/>
</dbReference>
<keyword evidence="2" id="KW-0503">Monooxygenase</keyword>
<dbReference type="InterPro" id="IPR017972">
    <property type="entry name" value="Cyt_P450_CS"/>
</dbReference>
<dbReference type="GO" id="GO:0005506">
    <property type="term" value="F:iron ion binding"/>
    <property type="evidence" value="ECO:0007669"/>
    <property type="project" value="InterPro"/>
</dbReference>
<dbReference type="GO" id="GO:0020037">
    <property type="term" value="F:heme binding"/>
    <property type="evidence" value="ECO:0007669"/>
    <property type="project" value="InterPro"/>
</dbReference>
<keyword evidence="2" id="KW-0560">Oxidoreductase</keyword>
<reference evidence="4" key="1">
    <citation type="submission" date="2005-07" db="EMBL/GenBank/DDBJ databases">
        <title>Complete sequence of Thermobifida fusca YX.</title>
        <authorList>
            <consortium name="US DOE Joint Genome Institute"/>
            <person name="Copeland A."/>
            <person name="Lucas S."/>
            <person name="Lapidus A."/>
            <person name="Barry K."/>
            <person name="Detter J.C."/>
            <person name="Glavina T."/>
            <person name="Hammon N."/>
            <person name="Israni S."/>
            <person name="Pitluck S."/>
            <person name="Di Bartolo G."/>
            <person name="Chain P."/>
            <person name="Schmutz J."/>
            <person name="Larimer F."/>
            <person name="Land M."/>
            <person name="Lykidis A."/>
            <person name="Richardson P."/>
        </authorList>
    </citation>
    <scope>NUCLEOTIDE SEQUENCE</scope>
    <source>
        <strain evidence="4">YX</strain>
    </source>
</reference>
<dbReference type="SUPFAM" id="SSF48264">
    <property type="entry name" value="Cytochrome P450"/>
    <property type="match status" value="1"/>
</dbReference>
<dbReference type="AlphaFoldDB" id="Q47QF7"/>
<dbReference type="EMBL" id="CP000088">
    <property type="protein sequence ID" value="AAZ55312.1"/>
    <property type="molecule type" value="Genomic_DNA"/>
</dbReference>
<sequence length="461" mass="52108">MLLSITIITRTAIKITHHTRSRHRPYPHSSQRTSAHEPGQERAHSMSNPTRCPVIHFDHHSPEHAKDPVGAYRALRQTHKRGWTEAHGGYWVLSDYQSVFDAARDDDLFSSTREAAGTDGLAIVIPPTPMYHHIPIEVDPPEFRKYRKIVNQVTAPAAVERMKEMVERYTVAFVDSVIEKGECDFTTIIGVPAIVTIDWLGLPVKDWKRYADAHRATLAEPQDSEAFRHAVEVELPALSQQMWDTIRARRQEPKDDVISFLVSQKVDDRPITDEEVFAMVDLLVSGGTGTTASLVSQALVWLAKNPDVRQELIDDLSLLDRAVEEFLRVFSPTQALARTVTRDVEFHGCSMKKGDRVLLSWASANRDEEQFENPDTIDIHRWPNRHVAFGIGVHRCAGSHLGRFMAKRLLQEILTRMPDYTIDFDALVPFHDQGTNVGFRSIPAKFTPGKRVLPLSEAVIG</sequence>
<dbReference type="STRING" id="269800.Tfu_1274"/>
<evidence type="ECO:0000256" key="1">
    <source>
        <dbReference type="ARBA" id="ARBA00010617"/>
    </source>
</evidence>
<comment type="similarity">
    <text evidence="1 2">Belongs to the cytochrome P450 family.</text>
</comment>
<gene>
    <name evidence="4" type="ordered locus">Tfu_1274</name>
</gene>
<dbReference type="InterPro" id="IPR002397">
    <property type="entry name" value="Cyt_P450_B"/>
</dbReference>
<keyword evidence="2" id="KW-0479">Metal-binding</keyword>
<evidence type="ECO:0000256" key="2">
    <source>
        <dbReference type="RuleBase" id="RU000461"/>
    </source>
</evidence>
<accession>Q47QF7</accession>
<feature type="compositionally biased region" description="Basic and acidic residues" evidence="3">
    <location>
        <begin position="34"/>
        <end position="44"/>
    </location>
</feature>
<feature type="compositionally biased region" description="Basic residues" evidence="3">
    <location>
        <begin position="16"/>
        <end position="26"/>
    </location>
</feature>
<dbReference type="GO" id="GO:0004497">
    <property type="term" value="F:monooxygenase activity"/>
    <property type="evidence" value="ECO:0007669"/>
    <property type="project" value="UniProtKB-KW"/>
</dbReference>
<evidence type="ECO:0000313" key="4">
    <source>
        <dbReference type="EMBL" id="AAZ55312.1"/>
    </source>
</evidence>
<dbReference type="Gene3D" id="1.10.630.10">
    <property type="entry name" value="Cytochrome P450"/>
    <property type="match status" value="1"/>
</dbReference>
<dbReference type="PANTHER" id="PTHR46696">
    <property type="entry name" value="P450, PUTATIVE (EUROFUNG)-RELATED"/>
    <property type="match status" value="1"/>
</dbReference>
<dbReference type="PROSITE" id="PS00086">
    <property type="entry name" value="CYTOCHROME_P450"/>
    <property type="match status" value="1"/>
</dbReference>